<organism evidence="1">
    <name type="scientific">virus sp. ctL1g6</name>
    <dbReference type="NCBI Taxonomy" id="2827988"/>
    <lineage>
        <taxon>Viruses</taxon>
    </lineage>
</organism>
<proteinExistence type="predicted"/>
<protein>
    <submittedName>
        <fullName evidence="1">Uncharacterized protein</fullName>
    </submittedName>
</protein>
<dbReference type="EMBL" id="BK059099">
    <property type="protein sequence ID" value="DAE29797.1"/>
    <property type="molecule type" value="Genomic_DNA"/>
</dbReference>
<name>A0A8S5RFF1_9VIRU</name>
<sequence length="31" mass="3327">MSDRAQKRVAIGVACPGSIPGYSRRFCCLAL</sequence>
<reference evidence="1" key="1">
    <citation type="journal article" date="2021" name="Proc. Natl. Acad. Sci. U.S.A.">
        <title>A Catalog of Tens of Thousands of Viruses from Human Metagenomes Reveals Hidden Associations with Chronic Diseases.</title>
        <authorList>
            <person name="Tisza M.J."/>
            <person name="Buck C.B."/>
        </authorList>
    </citation>
    <scope>NUCLEOTIDE SEQUENCE</scope>
    <source>
        <strain evidence="1">CtL1g6</strain>
    </source>
</reference>
<evidence type="ECO:0000313" key="1">
    <source>
        <dbReference type="EMBL" id="DAE29797.1"/>
    </source>
</evidence>
<accession>A0A8S5RFF1</accession>